<evidence type="ECO:0000313" key="3">
    <source>
        <dbReference type="Proteomes" id="UP000696485"/>
    </source>
</evidence>
<feature type="region of interest" description="Disordered" evidence="1">
    <location>
        <begin position="169"/>
        <end position="189"/>
    </location>
</feature>
<protein>
    <submittedName>
        <fullName evidence="2">Uncharacterized protein</fullName>
    </submittedName>
</protein>
<sequence length="367" mass="40024">MSGDIYGEQYKQYTSQQPVQQHSAQQQQLQQQQLQLQYDMAQIKLGTPPVSPLLLTTMPTFSQIQQSHVVPASPATQPQQYDQKQQRQLPRTFEHRSVNRLNSGGETQSSSQTSNNCGSPVYNAAHSSTPLSTPPSQTFTYPTVTDASCSPLIAGLESDFDLFPLQYPQQHPLQSQTPPQPPQQHPSPLSFALEFPSQGYRHQNPHHQYHQHSLSEGTIHMAVSTSAPLSQEAPQVKQEESDDTEFGYYYPPLLPSPSPSTGNIPSTSAIKVERQGSGDDRSSRRPKSMVATSSVATSPLFTTTCASPSPLFQDPLSPVGSSSSSTGSMTSSPLNNPASKSPFSVARSDRRRASSGSFMPYSPPNYG</sequence>
<feature type="compositionally biased region" description="Basic and acidic residues" evidence="1">
    <location>
        <begin position="271"/>
        <end position="283"/>
    </location>
</feature>
<dbReference type="EMBL" id="JAAAUY010002014">
    <property type="protein sequence ID" value="KAF9316261.1"/>
    <property type="molecule type" value="Genomic_DNA"/>
</dbReference>
<feature type="compositionally biased region" description="Low complexity" evidence="1">
    <location>
        <begin position="127"/>
        <end position="139"/>
    </location>
</feature>
<reference evidence="2" key="1">
    <citation type="journal article" date="2020" name="Fungal Divers.">
        <title>Resolving the Mortierellaceae phylogeny through synthesis of multi-gene phylogenetics and phylogenomics.</title>
        <authorList>
            <person name="Vandepol N."/>
            <person name="Liber J."/>
            <person name="Desiro A."/>
            <person name="Na H."/>
            <person name="Kennedy M."/>
            <person name="Barry K."/>
            <person name="Grigoriev I.V."/>
            <person name="Miller A.N."/>
            <person name="O'Donnell K."/>
            <person name="Stajich J.E."/>
            <person name="Bonito G."/>
        </authorList>
    </citation>
    <scope>NUCLEOTIDE SEQUENCE</scope>
    <source>
        <strain evidence="2">NVP1</strain>
    </source>
</reference>
<organism evidence="2 3">
    <name type="scientific">Podila minutissima</name>
    <dbReference type="NCBI Taxonomy" id="64525"/>
    <lineage>
        <taxon>Eukaryota</taxon>
        <taxon>Fungi</taxon>
        <taxon>Fungi incertae sedis</taxon>
        <taxon>Mucoromycota</taxon>
        <taxon>Mortierellomycotina</taxon>
        <taxon>Mortierellomycetes</taxon>
        <taxon>Mortierellales</taxon>
        <taxon>Mortierellaceae</taxon>
        <taxon>Podila</taxon>
    </lineage>
</organism>
<comment type="caution">
    <text evidence="2">The sequence shown here is derived from an EMBL/GenBank/DDBJ whole genome shotgun (WGS) entry which is preliminary data.</text>
</comment>
<name>A0A9P5SAY7_9FUNG</name>
<feature type="compositionally biased region" description="Low complexity" evidence="1">
    <location>
        <begin position="16"/>
        <end position="30"/>
    </location>
</feature>
<feature type="compositionally biased region" description="Low complexity" evidence="1">
    <location>
        <begin position="317"/>
        <end position="333"/>
    </location>
</feature>
<feature type="compositionally biased region" description="Low complexity" evidence="1">
    <location>
        <begin position="102"/>
        <end position="119"/>
    </location>
</feature>
<proteinExistence type="predicted"/>
<feature type="region of interest" description="Disordered" evidence="1">
    <location>
        <begin position="66"/>
        <end position="139"/>
    </location>
</feature>
<evidence type="ECO:0000313" key="2">
    <source>
        <dbReference type="EMBL" id="KAF9316261.1"/>
    </source>
</evidence>
<accession>A0A9P5SAY7</accession>
<feature type="compositionally biased region" description="Polar residues" evidence="1">
    <location>
        <begin position="290"/>
        <end position="307"/>
    </location>
</feature>
<evidence type="ECO:0000256" key="1">
    <source>
        <dbReference type="SAM" id="MobiDB-lite"/>
    </source>
</evidence>
<dbReference type="AlphaFoldDB" id="A0A9P5SAY7"/>
<keyword evidence="3" id="KW-1185">Reference proteome</keyword>
<feature type="region of interest" description="Disordered" evidence="1">
    <location>
        <begin position="1"/>
        <end position="30"/>
    </location>
</feature>
<gene>
    <name evidence="2" type="ORF">BG006_003631</name>
</gene>
<feature type="non-terminal residue" evidence="2">
    <location>
        <position position="367"/>
    </location>
</feature>
<dbReference type="Proteomes" id="UP000696485">
    <property type="component" value="Unassembled WGS sequence"/>
</dbReference>
<feature type="region of interest" description="Disordered" evidence="1">
    <location>
        <begin position="227"/>
        <end position="367"/>
    </location>
</feature>
<feature type="compositionally biased region" description="Low complexity" evidence="1">
    <location>
        <begin position="77"/>
        <end position="88"/>
    </location>
</feature>